<organism evidence="1 2">
    <name type="scientific">Euphydryas editha</name>
    <name type="common">Edith's checkerspot</name>
    <dbReference type="NCBI Taxonomy" id="104508"/>
    <lineage>
        <taxon>Eukaryota</taxon>
        <taxon>Metazoa</taxon>
        <taxon>Ecdysozoa</taxon>
        <taxon>Arthropoda</taxon>
        <taxon>Hexapoda</taxon>
        <taxon>Insecta</taxon>
        <taxon>Pterygota</taxon>
        <taxon>Neoptera</taxon>
        <taxon>Endopterygota</taxon>
        <taxon>Lepidoptera</taxon>
        <taxon>Glossata</taxon>
        <taxon>Ditrysia</taxon>
        <taxon>Papilionoidea</taxon>
        <taxon>Nymphalidae</taxon>
        <taxon>Nymphalinae</taxon>
        <taxon>Euphydryas</taxon>
    </lineage>
</organism>
<protein>
    <recommendedName>
        <fullName evidence="3">Regulation of enolase protein 1</fullName>
    </recommendedName>
</protein>
<sequence>MENKLNNITFDNFKWLNEPAQWSLSDNVLMLRTDNKKDFWQGTWYNFHVNTGHLYGIELSEDFSVEICVEADFKTLYDQAGLMVYIDDKNWLKAGIEYNDGQPMISSVLTKDVSDWATGIFTGNPNKFWLKLTKVGNVVCVKYSTDNKTWILLRLSQFPVSEKYFVGPMSCTPQREGLTVKFSGLRFCEPDKDILHSN</sequence>
<name>A0AAU9UMN9_EUPED</name>
<dbReference type="EMBL" id="CAKOGL010000020">
    <property type="protein sequence ID" value="CAH2098919.1"/>
    <property type="molecule type" value="Genomic_DNA"/>
</dbReference>
<comment type="caution">
    <text evidence="1">The sequence shown here is derived from an EMBL/GenBank/DDBJ whole genome shotgun (WGS) entry which is preliminary data.</text>
</comment>
<dbReference type="PIRSF" id="PIRSF022704">
    <property type="entry name" value="UCP022704"/>
    <property type="match status" value="1"/>
</dbReference>
<dbReference type="AlphaFoldDB" id="A0AAU9UMN9"/>
<evidence type="ECO:0000313" key="1">
    <source>
        <dbReference type="EMBL" id="CAH2098919.1"/>
    </source>
</evidence>
<evidence type="ECO:0000313" key="2">
    <source>
        <dbReference type="Proteomes" id="UP001153954"/>
    </source>
</evidence>
<dbReference type="Gene3D" id="2.60.120.200">
    <property type="match status" value="1"/>
</dbReference>
<evidence type="ECO:0008006" key="3">
    <source>
        <dbReference type="Google" id="ProtNLM"/>
    </source>
</evidence>
<dbReference type="InterPro" id="IPR009784">
    <property type="entry name" value="DUF1349"/>
</dbReference>
<dbReference type="Pfam" id="PF07081">
    <property type="entry name" value="DUF1349"/>
    <property type="match status" value="1"/>
</dbReference>
<dbReference type="InterPro" id="IPR015987">
    <property type="entry name" value="UCP022704"/>
</dbReference>
<dbReference type="PANTHER" id="PTHR35332">
    <property type="entry name" value="REGULATION OF ENOLASE PROTEIN 1"/>
    <property type="match status" value="1"/>
</dbReference>
<keyword evidence="2" id="KW-1185">Reference proteome</keyword>
<reference evidence="1" key="1">
    <citation type="submission" date="2022-03" db="EMBL/GenBank/DDBJ databases">
        <authorList>
            <person name="Tunstrom K."/>
        </authorList>
    </citation>
    <scope>NUCLEOTIDE SEQUENCE</scope>
</reference>
<accession>A0AAU9UMN9</accession>
<dbReference type="PANTHER" id="PTHR35332:SF2">
    <property type="entry name" value="REGULATION OF ENOLASE PROTEIN 1"/>
    <property type="match status" value="1"/>
</dbReference>
<dbReference type="SUPFAM" id="SSF49899">
    <property type="entry name" value="Concanavalin A-like lectins/glucanases"/>
    <property type="match status" value="1"/>
</dbReference>
<dbReference type="Proteomes" id="UP001153954">
    <property type="component" value="Unassembled WGS sequence"/>
</dbReference>
<dbReference type="InterPro" id="IPR013320">
    <property type="entry name" value="ConA-like_dom_sf"/>
</dbReference>
<gene>
    <name evidence="1" type="ORF">EEDITHA_LOCUS13985</name>
</gene>
<proteinExistence type="predicted"/>